<evidence type="ECO:0000256" key="1">
    <source>
        <dbReference type="SAM" id="MobiDB-lite"/>
    </source>
</evidence>
<dbReference type="EMBL" id="CAUJNA010000460">
    <property type="protein sequence ID" value="CAJ1377417.1"/>
    <property type="molecule type" value="Genomic_DNA"/>
</dbReference>
<feature type="region of interest" description="Disordered" evidence="1">
    <location>
        <begin position="111"/>
        <end position="145"/>
    </location>
</feature>
<sequence>MAAALNRILWILTIACGLAEDCQRSSGGRGISLLQASRNKSAKSAAIPLANLSTDSTVSDVMAVANSVEALTNVTNATTSPVDVNPVQNLSSGEAVMNYSEMADAEEVHVSSRAPYSQRHNHTVSTVKPIKDASPIPEPQGNKTTDAMRDCIMGDWSDWSACESTEEEGFTGPHQGRKRSTVQPYLLGGELCGPAIETRSCNLISAVNTIVNLDGLS</sequence>
<dbReference type="SUPFAM" id="SSF82895">
    <property type="entry name" value="TSP-1 type 1 repeat"/>
    <property type="match status" value="1"/>
</dbReference>
<keyword evidence="4" id="KW-1185">Reference proteome</keyword>
<accession>A0AA36MSE4</accession>
<dbReference type="AlphaFoldDB" id="A0AA36MSE4"/>
<dbReference type="InterPro" id="IPR036383">
    <property type="entry name" value="TSP1_rpt_sf"/>
</dbReference>
<keyword evidence="2" id="KW-0732">Signal</keyword>
<dbReference type="PROSITE" id="PS50092">
    <property type="entry name" value="TSP1"/>
    <property type="match status" value="1"/>
</dbReference>
<organism evidence="3 4">
    <name type="scientific">Effrenium voratum</name>
    <dbReference type="NCBI Taxonomy" id="2562239"/>
    <lineage>
        <taxon>Eukaryota</taxon>
        <taxon>Sar</taxon>
        <taxon>Alveolata</taxon>
        <taxon>Dinophyceae</taxon>
        <taxon>Suessiales</taxon>
        <taxon>Symbiodiniaceae</taxon>
        <taxon>Effrenium</taxon>
    </lineage>
</organism>
<dbReference type="InterPro" id="IPR000884">
    <property type="entry name" value="TSP1_rpt"/>
</dbReference>
<protein>
    <submittedName>
        <fullName evidence="3">Uncharacterized protein</fullName>
    </submittedName>
</protein>
<evidence type="ECO:0000256" key="2">
    <source>
        <dbReference type="SAM" id="SignalP"/>
    </source>
</evidence>
<dbReference type="Gene3D" id="2.20.100.10">
    <property type="entry name" value="Thrombospondin type-1 (TSP1) repeat"/>
    <property type="match status" value="1"/>
</dbReference>
<evidence type="ECO:0000313" key="3">
    <source>
        <dbReference type="EMBL" id="CAJ1377417.1"/>
    </source>
</evidence>
<feature type="chain" id="PRO_5041389498" evidence="2">
    <location>
        <begin position="20"/>
        <end position="217"/>
    </location>
</feature>
<comment type="caution">
    <text evidence="3">The sequence shown here is derived from an EMBL/GenBank/DDBJ whole genome shotgun (WGS) entry which is preliminary data.</text>
</comment>
<proteinExistence type="predicted"/>
<evidence type="ECO:0000313" key="4">
    <source>
        <dbReference type="Proteomes" id="UP001178507"/>
    </source>
</evidence>
<gene>
    <name evidence="3" type="ORF">EVOR1521_LOCUS6222</name>
</gene>
<name>A0AA36MSE4_9DINO</name>
<dbReference type="Proteomes" id="UP001178507">
    <property type="component" value="Unassembled WGS sequence"/>
</dbReference>
<reference evidence="3" key="1">
    <citation type="submission" date="2023-08" db="EMBL/GenBank/DDBJ databases">
        <authorList>
            <person name="Chen Y."/>
            <person name="Shah S."/>
            <person name="Dougan E. K."/>
            <person name="Thang M."/>
            <person name="Chan C."/>
        </authorList>
    </citation>
    <scope>NUCLEOTIDE SEQUENCE</scope>
</reference>
<feature type="signal peptide" evidence="2">
    <location>
        <begin position="1"/>
        <end position="19"/>
    </location>
</feature>